<comment type="catalytic activity">
    <reaction evidence="3 4">
        <text>N-[(R)-4-phosphopantothenoyl]-L-cysteine + H(+) = (R)-4'-phosphopantetheine + CO2</text>
        <dbReference type="Rhea" id="RHEA:16793"/>
        <dbReference type="ChEBI" id="CHEBI:15378"/>
        <dbReference type="ChEBI" id="CHEBI:16526"/>
        <dbReference type="ChEBI" id="CHEBI:59458"/>
        <dbReference type="ChEBI" id="CHEBI:61723"/>
        <dbReference type="EC" id="4.1.1.36"/>
    </reaction>
</comment>
<feature type="region of interest" description="Phosphopantothenoylcysteine decarboxylase" evidence="3">
    <location>
        <begin position="1"/>
        <end position="189"/>
    </location>
</feature>
<organism evidence="8 9">
    <name type="scientific">Pedobacter psychrotolerans</name>
    <dbReference type="NCBI Taxonomy" id="1843235"/>
    <lineage>
        <taxon>Bacteria</taxon>
        <taxon>Pseudomonadati</taxon>
        <taxon>Bacteroidota</taxon>
        <taxon>Sphingobacteriia</taxon>
        <taxon>Sphingobacteriales</taxon>
        <taxon>Sphingobacteriaceae</taxon>
        <taxon>Pedobacter</taxon>
    </lineage>
</organism>
<dbReference type="InterPro" id="IPR035929">
    <property type="entry name" value="CoaB-like_sf"/>
</dbReference>
<comment type="pathway">
    <text evidence="3 4">Cofactor biosynthesis; coenzyme A biosynthesis; CoA from (R)-pantothenate: step 2/5.</text>
</comment>
<keyword evidence="3" id="KW-0479">Metal-binding</keyword>
<comment type="pathway">
    <text evidence="3 4">Cofactor biosynthesis; coenzyme A biosynthesis; CoA from (R)-pantothenate: step 3/5.</text>
</comment>
<dbReference type="OrthoDB" id="9802554at2"/>
<dbReference type="InterPro" id="IPR003382">
    <property type="entry name" value="Flavoprotein"/>
</dbReference>
<dbReference type="SUPFAM" id="SSF52507">
    <property type="entry name" value="Homo-oligomeric flavin-containing Cys decarboxylases, HFCD"/>
    <property type="match status" value="1"/>
</dbReference>
<protein>
    <recommendedName>
        <fullName evidence="3">Coenzyme A biosynthesis bifunctional protein CoaBC</fullName>
    </recommendedName>
    <alternativeName>
        <fullName evidence="3">DNA/pantothenate metabolism flavoprotein</fullName>
    </alternativeName>
    <alternativeName>
        <fullName evidence="3">Phosphopantothenoylcysteine synthetase/decarboxylase</fullName>
        <shortName evidence="3">PPCS-PPCDC</shortName>
    </alternativeName>
    <domain>
        <recommendedName>
            <fullName evidence="3">Phosphopantothenoylcysteine decarboxylase</fullName>
            <shortName evidence="3">PPC decarboxylase</shortName>
            <shortName evidence="3">PPC-DC</shortName>
            <ecNumber evidence="3">4.1.1.36</ecNumber>
        </recommendedName>
        <alternativeName>
            <fullName evidence="3">CoaC</fullName>
        </alternativeName>
    </domain>
    <domain>
        <recommendedName>
            <fullName evidence="3">Phosphopantothenate--cysteine ligase</fullName>
            <ecNumber evidence="3">6.3.2.5</ecNumber>
        </recommendedName>
        <alternativeName>
            <fullName evidence="3">CoaB</fullName>
        </alternativeName>
        <alternativeName>
            <fullName evidence="3">Phosphopantothenoylcysteine synthetase</fullName>
            <shortName evidence="3">PPC synthetase</shortName>
            <shortName evidence="3">PPC-S</shortName>
        </alternativeName>
    </domain>
</protein>
<reference evidence="7" key="4">
    <citation type="submission" date="2024-05" db="EMBL/GenBank/DDBJ databases">
        <authorList>
            <person name="Sun Q."/>
            <person name="Zhou Y."/>
        </authorList>
    </citation>
    <scope>NUCLEOTIDE SEQUENCE</scope>
    <source>
        <strain evidence="7">CGMCC 1.15644</strain>
    </source>
</reference>
<gene>
    <name evidence="3 7" type="primary">coaBC</name>
    <name evidence="8" type="ORF">EV200_1023</name>
    <name evidence="7" type="ORF">GCM10011413_15650</name>
</gene>
<reference evidence="7" key="1">
    <citation type="journal article" date="2014" name="Int. J. Syst. Evol. Microbiol.">
        <title>Complete genome of a new Firmicutes species belonging to the dominant human colonic microbiota ('Ruminococcus bicirculans') reveals two chromosomes and a selective capacity to utilize plant glucans.</title>
        <authorList>
            <consortium name="NISC Comparative Sequencing Program"/>
            <person name="Wegmann U."/>
            <person name="Louis P."/>
            <person name="Goesmann A."/>
            <person name="Henrissat B."/>
            <person name="Duncan S.H."/>
            <person name="Flint H.J."/>
        </authorList>
    </citation>
    <scope>NUCLEOTIDE SEQUENCE</scope>
    <source>
        <strain evidence="7">CGMCC 1.15644</strain>
    </source>
</reference>
<evidence type="ECO:0000313" key="9">
    <source>
        <dbReference type="Proteomes" id="UP000295684"/>
    </source>
</evidence>
<reference evidence="10" key="2">
    <citation type="journal article" date="2019" name="Int. J. Syst. Evol. Microbiol.">
        <title>The Global Catalogue of Microorganisms (GCM) 10K type strain sequencing project: providing services to taxonomists for standard genome sequencing and annotation.</title>
        <authorList>
            <consortium name="The Broad Institute Genomics Platform"/>
            <consortium name="The Broad Institute Genome Sequencing Center for Infectious Disease"/>
            <person name="Wu L."/>
            <person name="Ma J."/>
        </authorList>
    </citation>
    <scope>NUCLEOTIDE SEQUENCE [LARGE SCALE GENOMIC DNA]</scope>
    <source>
        <strain evidence="10">CGMCC 1.15644</strain>
    </source>
</reference>
<reference evidence="8 9" key="3">
    <citation type="submission" date="2019-03" db="EMBL/GenBank/DDBJ databases">
        <title>Genomic Encyclopedia of Type Strains, Phase IV (KMG-IV): sequencing the most valuable type-strain genomes for metagenomic binning, comparative biology and taxonomic classification.</title>
        <authorList>
            <person name="Goeker M."/>
        </authorList>
    </citation>
    <scope>NUCLEOTIDE SEQUENCE [LARGE SCALE GENOMIC DNA]</scope>
    <source>
        <strain evidence="8 9">DSM 103236</strain>
    </source>
</reference>
<comment type="similarity">
    <text evidence="3 4">In the N-terminal section; belongs to the HFCD (homo-oligomeric flavin containing Cys decarboxylase) superfamily.</text>
</comment>
<name>A0A4R2HIL9_9SPHI</name>
<accession>A0A4R2HIL9</accession>
<feature type="binding site" evidence="3">
    <location>
        <position position="288"/>
    </location>
    <ligand>
        <name>CTP</name>
        <dbReference type="ChEBI" id="CHEBI:37563"/>
    </ligand>
</feature>
<dbReference type="Pfam" id="PF02441">
    <property type="entry name" value="Flavoprotein"/>
    <property type="match status" value="1"/>
</dbReference>
<sequence>MLKNKNIILGVCGSIAAYKSAFLVRLLVKAGANVKVILTPDGANFITPLTLATLSKNPVYTQYFEKETGVWSNHVELGLWADLIIIAPISANTLAKLANGNCDNLLTAVYLSAKCPVYVAPAMDLDMWKHETTQNNIQKIKTIGNAVIEPGNGELASGLYGAGRMAEPEEIVSFLNNAIKYTLPLFGKKVMVTAGPTYEAIDPVRFIGNHSSGKMGFAMADELAKLGADVTLITGPTAQKENQTLLRIDVVSAQQMLEACTSVFFEADITIMCAAVADYRPKEIANQKIKKQADSLVLELEKTVDILATLGRNKKENQILVGFALETHDEENYAKGKLEKKNLDLVVLNSLNDNGAGFKSDTNKITIFNKALERTVFEMKSKTEVAKDICMAILKISK</sequence>
<keyword evidence="3" id="KW-0511">Multifunctional enzyme</keyword>
<dbReference type="InterPro" id="IPR005252">
    <property type="entry name" value="CoaBC"/>
</dbReference>
<dbReference type="HAMAP" id="MF_02225">
    <property type="entry name" value="CoaBC"/>
    <property type="match status" value="1"/>
</dbReference>
<dbReference type="SUPFAM" id="SSF102645">
    <property type="entry name" value="CoaB-like"/>
    <property type="match status" value="1"/>
</dbReference>
<feature type="binding site" evidence="3">
    <location>
        <position position="337"/>
    </location>
    <ligand>
        <name>CTP</name>
        <dbReference type="ChEBI" id="CHEBI:37563"/>
    </ligand>
</feature>
<feature type="region of interest" description="Phosphopantothenate--cysteine ligase" evidence="3">
    <location>
        <begin position="190"/>
        <end position="398"/>
    </location>
</feature>
<dbReference type="PANTHER" id="PTHR14359:SF6">
    <property type="entry name" value="PHOSPHOPANTOTHENOYLCYSTEINE DECARBOXYLASE"/>
    <property type="match status" value="1"/>
</dbReference>
<comment type="function">
    <text evidence="4">Catalyzes two steps in the biosynthesis of coenzyme A. In the first step cysteine is conjugated to 4'-phosphopantothenate to form 4-phosphopantothenoylcysteine, in the latter compound is decarboxylated to form 4'-phosphopantotheine.</text>
</comment>
<dbReference type="GO" id="GO:0004632">
    <property type="term" value="F:phosphopantothenate--cysteine ligase activity"/>
    <property type="evidence" value="ECO:0007669"/>
    <property type="project" value="UniProtKB-UniRule"/>
</dbReference>
<evidence type="ECO:0000256" key="1">
    <source>
        <dbReference type="ARBA" id="ARBA00022793"/>
    </source>
</evidence>
<dbReference type="Proteomes" id="UP000295684">
    <property type="component" value="Unassembled WGS sequence"/>
</dbReference>
<dbReference type="Gene3D" id="3.40.50.1950">
    <property type="entry name" value="Flavin prenyltransferase-like"/>
    <property type="match status" value="1"/>
</dbReference>
<evidence type="ECO:0000259" key="5">
    <source>
        <dbReference type="Pfam" id="PF02441"/>
    </source>
</evidence>
<keyword evidence="3 4" id="KW-0436">Ligase</keyword>
<feature type="binding site" evidence="3">
    <location>
        <position position="341"/>
    </location>
    <ligand>
        <name>CTP</name>
        <dbReference type="ChEBI" id="CHEBI:37563"/>
    </ligand>
</feature>
<dbReference type="EC" id="6.3.2.5" evidence="3"/>
<feature type="binding site" evidence="3">
    <location>
        <position position="323"/>
    </location>
    <ligand>
        <name>CTP</name>
        <dbReference type="ChEBI" id="CHEBI:37563"/>
    </ligand>
</feature>
<dbReference type="Pfam" id="PF04127">
    <property type="entry name" value="DFP"/>
    <property type="match status" value="1"/>
</dbReference>
<comment type="cofactor">
    <cofactor evidence="3">
        <name>Mg(2+)</name>
        <dbReference type="ChEBI" id="CHEBI:18420"/>
    </cofactor>
</comment>
<dbReference type="InterPro" id="IPR036551">
    <property type="entry name" value="Flavin_trans-like"/>
</dbReference>
<dbReference type="GO" id="GO:0046872">
    <property type="term" value="F:metal ion binding"/>
    <property type="evidence" value="ECO:0007669"/>
    <property type="project" value="UniProtKB-KW"/>
</dbReference>
<dbReference type="NCBIfam" id="TIGR00521">
    <property type="entry name" value="coaBC_dfp"/>
    <property type="match status" value="1"/>
</dbReference>
<feature type="domain" description="DNA/pantothenate metabolism flavoprotein C-terminal" evidence="6">
    <location>
        <begin position="186"/>
        <end position="395"/>
    </location>
</feature>
<dbReference type="EMBL" id="BMJO01000003">
    <property type="protein sequence ID" value="GGE50298.1"/>
    <property type="molecule type" value="Genomic_DNA"/>
</dbReference>
<comment type="cofactor">
    <cofactor evidence="3">
        <name>FMN</name>
        <dbReference type="ChEBI" id="CHEBI:58210"/>
    </cofactor>
    <text evidence="3">Binds 1 FMN per subunit.</text>
</comment>
<dbReference type="GO" id="GO:0015937">
    <property type="term" value="P:coenzyme A biosynthetic process"/>
    <property type="evidence" value="ECO:0007669"/>
    <property type="project" value="UniProtKB-UniRule"/>
</dbReference>
<keyword evidence="2 3" id="KW-0456">Lyase</keyword>
<dbReference type="RefSeq" id="WP_132529522.1">
    <property type="nucleotide sequence ID" value="NZ_BMJO01000003.1"/>
</dbReference>
<evidence type="ECO:0000313" key="8">
    <source>
        <dbReference type="EMBL" id="TCO28586.1"/>
    </source>
</evidence>
<comment type="caution">
    <text evidence="3">Lacks conserved residue(s) required for the propagation of feature annotation.</text>
</comment>
<evidence type="ECO:0000256" key="3">
    <source>
        <dbReference type="HAMAP-Rule" id="MF_02225"/>
    </source>
</evidence>
<keyword evidence="1 3" id="KW-0210">Decarboxylase</keyword>
<evidence type="ECO:0000313" key="10">
    <source>
        <dbReference type="Proteomes" id="UP000622648"/>
    </source>
</evidence>
<dbReference type="Proteomes" id="UP000622648">
    <property type="component" value="Unassembled WGS sequence"/>
</dbReference>
<dbReference type="UniPathway" id="UPA00241">
    <property type="reaction ID" value="UER00353"/>
</dbReference>
<comment type="function">
    <text evidence="3">Catalyzes two sequential steps in the biosynthesis of coenzyme A. In the first step cysteine is conjugated to 4'-phosphopantothenate to form 4-phosphopantothenoylcysteine. In the second step the latter compound is decarboxylated to form 4'-phosphopantotheine.</text>
</comment>
<evidence type="ECO:0000259" key="6">
    <source>
        <dbReference type="Pfam" id="PF04127"/>
    </source>
</evidence>
<dbReference type="InterPro" id="IPR007085">
    <property type="entry name" value="DNA/pantothenate-metab_flavo_C"/>
</dbReference>
<feature type="binding site" evidence="3">
    <location>
        <position position="278"/>
    </location>
    <ligand>
        <name>CTP</name>
        <dbReference type="ChEBI" id="CHEBI:37563"/>
    </ligand>
</feature>
<keyword evidence="10" id="KW-1185">Reference proteome</keyword>
<keyword evidence="3 4" id="KW-0288">FMN</keyword>
<dbReference type="EC" id="4.1.1.36" evidence="3"/>
<evidence type="ECO:0000256" key="4">
    <source>
        <dbReference type="RuleBase" id="RU364078"/>
    </source>
</evidence>
<evidence type="ECO:0000256" key="2">
    <source>
        <dbReference type="ARBA" id="ARBA00023239"/>
    </source>
</evidence>
<dbReference type="GO" id="GO:0010181">
    <property type="term" value="F:FMN binding"/>
    <property type="evidence" value="ECO:0007669"/>
    <property type="project" value="UniProtKB-UniRule"/>
</dbReference>
<keyword evidence="3 4" id="KW-0285">Flavoprotein</keyword>
<dbReference type="PANTHER" id="PTHR14359">
    <property type="entry name" value="HOMO-OLIGOMERIC FLAVIN CONTAINING CYS DECARBOXYLASE FAMILY"/>
    <property type="match status" value="1"/>
</dbReference>
<comment type="catalytic activity">
    <reaction evidence="3 4">
        <text>(R)-4'-phosphopantothenate + L-cysteine + CTP = N-[(R)-4-phosphopantothenoyl]-L-cysteine + CMP + diphosphate + H(+)</text>
        <dbReference type="Rhea" id="RHEA:19397"/>
        <dbReference type="ChEBI" id="CHEBI:10986"/>
        <dbReference type="ChEBI" id="CHEBI:15378"/>
        <dbReference type="ChEBI" id="CHEBI:33019"/>
        <dbReference type="ChEBI" id="CHEBI:35235"/>
        <dbReference type="ChEBI" id="CHEBI:37563"/>
        <dbReference type="ChEBI" id="CHEBI:59458"/>
        <dbReference type="ChEBI" id="CHEBI:60377"/>
        <dbReference type="EC" id="6.3.2.5"/>
    </reaction>
</comment>
<dbReference type="AlphaFoldDB" id="A0A4R2HIL9"/>
<dbReference type="GO" id="GO:0071513">
    <property type="term" value="C:phosphopantothenoylcysteine decarboxylase complex"/>
    <property type="evidence" value="ECO:0007669"/>
    <property type="project" value="TreeGrafter"/>
</dbReference>
<comment type="caution">
    <text evidence="8">The sequence shown here is derived from an EMBL/GenBank/DDBJ whole genome shotgun (WGS) entry which is preliminary data.</text>
</comment>
<comment type="similarity">
    <text evidence="3 4">In the C-terminal section; belongs to the PPC synthetase family.</text>
</comment>
<dbReference type="GO" id="GO:0015941">
    <property type="term" value="P:pantothenate catabolic process"/>
    <property type="evidence" value="ECO:0007669"/>
    <property type="project" value="InterPro"/>
</dbReference>
<proteinExistence type="inferred from homology"/>
<keyword evidence="3" id="KW-0460">Magnesium</keyword>
<dbReference type="GO" id="GO:0004633">
    <property type="term" value="F:phosphopantothenoylcysteine decarboxylase activity"/>
    <property type="evidence" value="ECO:0007669"/>
    <property type="project" value="UniProtKB-UniRule"/>
</dbReference>
<dbReference type="EMBL" id="SLWO01000002">
    <property type="protein sequence ID" value="TCO28586.1"/>
    <property type="molecule type" value="Genomic_DNA"/>
</dbReference>
<feature type="domain" description="Flavoprotein" evidence="5">
    <location>
        <begin position="5"/>
        <end position="175"/>
    </location>
</feature>
<dbReference type="Gene3D" id="3.40.50.10300">
    <property type="entry name" value="CoaB-like"/>
    <property type="match status" value="1"/>
</dbReference>
<evidence type="ECO:0000313" key="7">
    <source>
        <dbReference type="EMBL" id="GGE50298.1"/>
    </source>
</evidence>